<keyword evidence="1" id="KW-0677">Repeat</keyword>
<dbReference type="InterPro" id="IPR035979">
    <property type="entry name" value="RBD_domain_sf"/>
</dbReference>
<evidence type="ECO:0000256" key="2">
    <source>
        <dbReference type="ARBA" id="ARBA00022884"/>
    </source>
</evidence>
<dbReference type="SMART" id="SM00360">
    <property type="entry name" value="RRM"/>
    <property type="match status" value="2"/>
</dbReference>
<evidence type="ECO:0000313" key="5">
    <source>
        <dbReference type="Proteomes" id="UP001160148"/>
    </source>
</evidence>
<sequence length="374" mass="40917">MAMKRHKHHIEVYKDNSEDIINVSGGISSEAQTFLAKGAQVIVRMKGLPYCCTAKDVINFFENGEQTCAVMDGEEGILFVKKPNGGTTGYAFVLFADDCDAPKALSNHMKLIGTRFIELFRCTTAEVKQFLNRAMDPSVRSTSSDSNGNITTPVALTAGVNNSPTALLGHVPLLPLPQHVITSGTRKDCIRLRGLPFEANVEQILEFLGEHSKNIIFQGVHMIYNFVGHATGLAFIQMNNEGSAAQAVMAKHYNYMSFGKKQRYIEVFQCSGEDMHRVLAGGGASGALFPLAAKALLSPPIMLPAQPLMASSQVAYLGTPFPTIMPAWDPMSVYTQNSAQTIALQRTAVTATQQQLQQQQQQESWLYQLAPNKQ</sequence>
<accession>A0AAV0YB84</accession>
<dbReference type="InterPro" id="IPR000504">
    <property type="entry name" value="RRM_dom"/>
</dbReference>
<dbReference type="InterPro" id="IPR012677">
    <property type="entry name" value="Nucleotide-bd_a/b_plait_sf"/>
</dbReference>
<feature type="domain" description="RRM" evidence="3">
    <location>
        <begin position="42"/>
        <end position="120"/>
    </location>
</feature>
<feature type="domain" description="RRM" evidence="3">
    <location>
        <begin position="189"/>
        <end position="268"/>
    </location>
</feature>
<dbReference type="SUPFAM" id="SSF54928">
    <property type="entry name" value="RNA-binding domain, RBD"/>
    <property type="match status" value="1"/>
</dbReference>
<evidence type="ECO:0000256" key="1">
    <source>
        <dbReference type="ARBA" id="ARBA00022737"/>
    </source>
</evidence>
<dbReference type="EMBL" id="CARXXK010001494">
    <property type="protein sequence ID" value="CAI6376511.1"/>
    <property type="molecule type" value="Genomic_DNA"/>
</dbReference>
<proteinExistence type="predicted"/>
<evidence type="ECO:0000259" key="3">
    <source>
        <dbReference type="SMART" id="SM00360"/>
    </source>
</evidence>
<dbReference type="InterPro" id="IPR050666">
    <property type="entry name" value="ESRP"/>
</dbReference>
<dbReference type="PANTHER" id="PTHR13976">
    <property type="entry name" value="HETEROGENEOUS NUCLEAR RIBONUCLEOPROTEIN-RELATED"/>
    <property type="match status" value="1"/>
</dbReference>
<keyword evidence="2" id="KW-0694">RNA-binding</keyword>
<reference evidence="4 5" key="1">
    <citation type="submission" date="2023-01" db="EMBL/GenBank/DDBJ databases">
        <authorList>
            <person name="Whitehead M."/>
        </authorList>
    </citation>
    <scope>NUCLEOTIDE SEQUENCE [LARGE SCALE GENOMIC DNA]</scope>
</reference>
<gene>
    <name evidence="4" type="ORF">MEUPH1_LOCUS29875</name>
</gene>
<organism evidence="4 5">
    <name type="scientific">Macrosiphum euphorbiae</name>
    <name type="common">potato aphid</name>
    <dbReference type="NCBI Taxonomy" id="13131"/>
    <lineage>
        <taxon>Eukaryota</taxon>
        <taxon>Metazoa</taxon>
        <taxon>Ecdysozoa</taxon>
        <taxon>Arthropoda</taxon>
        <taxon>Hexapoda</taxon>
        <taxon>Insecta</taxon>
        <taxon>Pterygota</taxon>
        <taxon>Neoptera</taxon>
        <taxon>Paraneoptera</taxon>
        <taxon>Hemiptera</taxon>
        <taxon>Sternorrhyncha</taxon>
        <taxon>Aphidomorpha</taxon>
        <taxon>Aphidoidea</taxon>
        <taxon>Aphididae</taxon>
        <taxon>Macrosiphini</taxon>
        <taxon>Macrosiphum</taxon>
    </lineage>
</organism>
<dbReference type="Gene3D" id="3.30.70.330">
    <property type="match status" value="2"/>
</dbReference>
<keyword evidence="5" id="KW-1185">Reference proteome</keyword>
<evidence type="ECO:0000313" key="4">
    <source>
        <dbReference type="EMBL" id="CAI6376511.1"/>
    </source>
</evidence>
<dbReference type="GO" id="GO:0003723">
    <property type="term" value="F:RNA binding"/>
    <property type="evidence" value="ECO:0007669"/>
    <property type="project" value="UniProtKB-KW"/>
</dbReference>
<comment type="caution">
    <text evidence="4">The sequence shown here is derived from an EMBL/GenBank/DDBJ whole genome shotgun (WGS) entry which is preliminary data.</text>
</comment>
<protein>
    <recommendedName>
        <fullName evidence="3">RRM domain-containing protein</fullName>
    </recommendedName>
</protein>
<dbReference type="AlphaFoldDB" id="A0AAV0YB84"/>
<dbReference type="Proteomes" id="UP001160148">
    <property type="component" value="Unassembled WGS sequence"/>
</dbReference>
<name>A0AAV0YB84_9HEMI</name>